<dbReference type="GO" id="GO:0020037">
    <property type="term" value="F:heme binding"/>
    <property type="evidence" value="ECO:0007669"/>
    <property type="project" value="InterPro"/>
</dbReference>
<dbReference type="GO" id="GO:0005506">
    <property type="term" value="F:iron ion binding"/>
    <property type="evidence" value="ECO:0007669"/>
    <property type="project" value="InterPro"/>
</dbReference>
<dbReference type="GO" id="GO:0016020">
    <property type="term" value="C:membrane"/>
    <property type="evidence" value="ECO:0007669"/>
    <property type="project" value="UniProtKB-SubCell"/>
</dbReference>
<dbReference type="CDD" id="cd11072">
    <property type="entry name" value="CYP71-like"/>
    <property type="match status" value="2"/>
</dbReference>
<dbReference type="InterPro" id="IPR002401">
    <property type="entry name" value="Cyt_P450_E_grp-I"/>
</dbReference>
<gene>
    <name evidence="13" type="ORF">OLC1_LOCUS403</name>
</gene>
<dbReference type="SUPFAM" id="SSF48264">
    <property type="entry name" value="Cytochrome P450"/>
    <property type="match status" value="3"/>
</dbReference>
<keyword evidence="14" id="KW-1185">Reference proteome</keyword>
<keyword evidence="4 12" id="KW-0349">Heme</keyword>
<dbReference type="GO" id="GO:0016705">
    <property type="term" value="F:oxidoreductase activity, acting on paired donors, with incorporation or reduction of molecular oxygen"/>
    <property type="evidence" value="ECO:0007669"/>
    <property type="project" value="InterPro"/>
</dbReference>
<evidence type="ECO:0000256" key="9">
    <source>
        <dbReference type="ARBA" id="ARBA00023004"/>
    </source>
</evidence>
<evidence type="ECO:0000256" key="11">
    <source>
        <dbReference type="ARBA" id="ARBA00023136"/>
    </source>
</evidence>
<evidence type="ECO:0000256" key="5">
    <source>
        <dbReference type="ARBA" id="ARBA00022692"/>
    </source>
</evidence>
<comment type="subcellular location">
    <subcellularLocation>
        <location evidence="2">Membrane</location>
    </subcellularLocation>
</comment>
<dbReference type="InterPro" id="IPR001128">
    <property type="entry name" value="Cyt_P450"/>
</dbReference>
<dbReference type="InterPro" id="IPR036396">
    <property type="entry name" value="Cyt_P450_sf"/>
</dbReference>
<dbReference type="EMBL" id="OX459118">
    <property type="protein sequence ID" value="CAI9087633.1"/>
    <property type="molecule type" value="Genomic_DNA"/>
</dbReference>
<protein>
    <submittedName>
        <fullName evidence="13">OLC1v1021753C1</fullName>
    </submittedName>
</protein>
<keyword evidence="5" id="KW-0812">Transmembrane</keyword>
<dbReference type="GO" id="GO:0004497">
    <property type="term" value="F:monooxygenase activity"/>
    <property type="evidence" value="ECO:0007669"/>
    <property type="project" value="UniProtKB-KW"/>
</dbReference>
<feature type="binding site" description="axial binding residue" evidence="12">
    <location>
        <position position="1303"/>
    </location>
    <ligand>
        <name>heme</name>
        <dbReference type="ChEBI" id="CHEBI:30413"/>
    </ligand>
    <ligandPart>
        <name>Fe</name>
        <dbReference type="ChEBI" id="CHEBI:18248"/>
    </ligandPart>
</feature>
<dbReference type="FunFam" id="1.10.630.10:FF:000008">
    <property type="entry name" value="Cytochrome P450 71D8"/>
    <property type="match status" value="2"/>
</dbReference>
<keyword evidence="6 12" id="KW-0479">Metal-binding</keyword>
<dbReference type="Proteomes" id="UP001161247">
    <property type="component" value="Chromosome 1"/>
</dbReference>
<proteinExistence type="inferred from homology"/>
<evidence type="ECO:0000313" key="13">
    <source>
        <dbReference type="EMBL" id="CAI9087633.1"/>
    </source>
</evidence>
<dbReference type="InterPro" id="IPR017972">
    <property type="entry name" value="Cyt_P450_CS"/>
</dbReference>
<comment type="similarity">
    <text evidence="3">Belongs to the cytochrome P450 family.</text>
</comment>
<evidence type="ECO:0000256" key="3">
    <source>
        <dbReference type="ARBA" id="ARBA00010617"/>
    </source>
</evidence>
<comment type="cofactor">
    <cofactor evidence="1 12">
        <name>heme</name>
        <dbReference type="ChEBI" id="CHEBI:30413"/>
    </cofactor>
</comment>
<dbReference type="Pfam" id="PF00067">
    <property type="entry name" value="p450"/>
    <property type="match status" value="3"/>
</dbReference>
<reference evidence="13" key="1">
    <citation type="submission" date="2023-03" db="EMBL/GenBank/DDBJ databases">
        <authorList>
            <person name="Julca I."/>
        </authorList>
    </citation>
    <scope>NUCLEOTIDE SEQUENCE</scope>
</reference>
<dbReference type="PRINTS" id="PR00385">
    <property type="entry name" value="P450"/>
</dbReference>
<name>A0AAV1BXN8_OLDCO</name>
<keyword evidence="10" id="KW-0503">Monooxygenase</keyword>
<keyword evidence="8" id="KW-0560">Oxidoreductase</keyword>
<evidence type="ECO:0000256" key="2">
    <source>
        <dbReference type="ARBA" id="ARBA00004370"/>
    </source>
</evidence>
<keyword evidence="11" id="KW-0472">Membrane</keyword>
<sequence>MELTFPSILITSILLFISLKLIQLKWNKSKDGSDSKLPPGPWKLPVIGSVHHLALAGSLPHRALRDLSRKYGQMMHLQLGEISAVVVSGPGMAKEVLKTHDIAFANRPKLVAAEVTTYNYRGVAFAPYGDYWRQMRKICVMELLSVKNVHGFASIREDETWKMISSIQAASSESSVNLTEKIFALTNAITSRAAFGIGPKKRQDELIRLSNRMTEMASGFDLADLFPSNKFIRVISGTSFKLKKLFKNLDQILDEIIKEHREKRMSALGNSKKPSAATTSKEEDIVDVLLKINEEGSLEVSISTESIKAIIVVKKSVANFYRWGFIWRRKPDMKPNNLLFISLKFIQNKLSKSRDESDPKLPPGPWKLPIIGSLHHLALAGSLPHRALRDLSRKYGQIMHLQLGEISAVVVSGPQMAKEVLKTHDIALASRPKIAAADIITYDYRDVGFAPYGDYWRQMRKICVLELLSVKNVRGFSPIREDETWKMIRSIQASSGSSVNLTDKLFVLTNAITSRATFGIGSKQRQDELIRLSNRIMEIASGLDVADLFPSKKLVKLISGISFKLKKLFSSMDQILDEIIQEHREKMSNYPGISSSDTPGGAQSSRDDDDIVDVLLKVNERGDLNFPISTDGVKAIIVDMFIAGTETSATTISWAMSEMIRNPRVMEKAQAEVRGVLQGKSRIRDKDLNELSYLKLVIKETLRLYPPIPLLLPRECREKCEIEGYDIPKGTRVIVNAWAINRDPEFWKDAESFEPERFMSNGIDRIGPNFEYIPFGAGRRMCPGISYAAATMELALAQLLYHFNWKIPDDSEPELDMSERLGVNLVRTNSLFRRSFGNLLLFYHFMELTFSPIFIFSILFFLSLKFISYKLCVSKSKDESGSKLPPGPWKLPIIGSLHHLALAGSLPHRALRDLSRKYGQIMHLQLGEISAVVVSGPQMAKHVLKTHDIALASRPRLAAVEIVSYNYRDVAFAPYGDYWRQVRKICVMELLSVKNVRRFSSIREDETWNMISSIQTSSRSSSVNLTEKVFTLANAITSRAAFGIGPKKRQEELIRLGNRMTEMASGFDVADLFPSKKSIQVISGKSFQLKKVFKNLDQILDEIIREHREKKISASGNSNNPSAAKTSREEDIVDVLLKIDEEGSLDFSVSTDSIKAIIVDMFAGGTETSATAITWAMSEMIRNPRVMEKAQAEVRAVLQGKTRIFDEDLKGLSYLKLVIQETLRLYPPVPLLVPRECREHCEIEGYEIPIGTKVIVNAWAINRDPEFWKDAETFKPERFVNKGIDVIGPYFEYIPFGAGRRICPGISFATPVMELALAQLLYHFDWKIPGGKQTESLNMMECLGAVLRRKNALCLAPTIRVPFE</sequence>
<dbReference type="PRINTS" id="PR00463">
    <property type="entry name" value="EP450I"/>
</dbReference>
<evidence type="ECO:0000256" key="10">
    <source>
        <dbReference type="ARBA" id="ARBA00023033"/>
    </source>
</evidence>
<keyword evidence="9 12" id="KW-0408">Iron</keyword>
<accession>A0AAV1BXN8</accession>
<evidence type="ECO:0000256" key="4">
    <source>
        <dbReference type="ARBA" id="ARBA00022617"/>
    </source>
</evidence>
<dbReference type="PROSITE" id="PS00086">
    <property type="entry name" value="CYTOCHROME_P450"/>
    <property type="match status" value="2"/>
</dbReference>
<dbReference type="PANTHER" id="PTHR47955">
    <property type="entry name" value="CYTOCHROME P450 FAMILY 71 PROTEIN"/>
    <property type="match status" value="1"/>
</dbReference>
<evidence type="ECO:0000256" key="6">
    <source>
        <dbReference type="ARBA" id="ARBA00022723"/>
    </source>
</evidence>
<evidence type="ECO:0000313" key="14">
    <source>
        <dbReference type="Proteomes" id="UP001161247"/>
    </source>
</evidence>
<evidence type="ECO:0000256" key="12">
    <source>
        <dbReference type="PIRSR" id="PIRSR602401-1"/>
    </source>
</evidence>
<evidence type="ECO:0000256" key="7">
    <source>
        <dbReference type="ARBA" id="ARBA00022989"/>
    </source>
</evidence>
<dbReference type="Gene3D" id="1.10.630.10">
    <property type="entry name" value="Cytochrome P450"/>
    <property type="match status" value="3"/>
</dbReference>
<keyword evidence="7" id="KW-1133">Transmembrane helix</keyword>
<dbReference type="PANTHER" id="PTHR47955:SF9">
    <property type="entry name" value="PREMNASPIRODIENE OXYGENASE-LIKE"/>
    <property type="match status" value="1"/>
</dbReference>
<evidence type="ECO:0000256" key="1">
    <source>
        <dbReference type="ARBA" id="ARBA00001971"/>
    </source>
</evidence>
<evidence type="ECO:0000256" key="8">
    <source>
        <dbReference type="ARBA" id="ARBA00023002"/>
    </source>
</evidence>
<organism evidence="13 14">
    <name type="scientific">Oldenlandia corymbosa var. corymbosa</name>
    <dbReference type="NCBI Taxonomy" id="529605"/>
    <lineage>
        <taxon>Eukaryota</taxon>
        <taxon>Viridiplantae</taxon>
        <taxon>Streptophyta</taxon>
        <taxon>Embryophyta</taxon>
        <taxon>Tracheophyta</taxon>
        <taxon>Spermatophyta</taxon>
        <taxon>Magnoliopsida</taxon>
        <taxon>eudicotyledons</taxon>
        <taxon>Gunneridae</taxon>
        <taxon>Pentapetalae</taxon>
        <taxon>asterids</taxon>
        <taxon>lamiids</taxon>
        <taxon>Gentianales</taxon>
        <taxon>Rubiaceae</taxon>
        <taxon>Rubioideae</taxon>
        <taxon>Spermacoceae</taxon>
        <taxon>Hedyotis-Oldenlandia complex</taxon>
        <taxon>Oldenlandia</taxon>
    </lineage>
</organism>